<keyword evidence="1" id="KW-1185">Reference proteome</keyword>
<dbReference type="AlphaFoldDB" id="A0A915CKV0"/>
<evidence type="ECO:0000313" key="2">
    <source>
        <dbReference type="WBParaSite" id="jg10210"/>
    </source>
</evidence>
<dbReference type="Proteomes" id="UP000887574">
    <property type="component" value="Unplaced"/>
</dbReference>
<accession>A0A915CKV0</accession>
<sequence length="68" mass="7617">MACLCKSRYWCHSNGLCQQNHTHSDESRAGTSTSNSANTIFPPYVNLRGISMDDEESQFLSHPSEAHM</sequence>
<evidence type="ECO:0000313" key="1">
    <source>
        <dbReference type="Proteomes" id="UP000887574"/>
    </source>
</evidence>
<organism evidence="1 2">
    <name type="scientific">Ditylenchus dipsaci</name>
    <dbReference type="NCBI Taxonomy" id="166011"/>
    <lineage>
        <taxon>Eukaryota</taxon>
        <taxon>Metazoa</taxon>
        <taxon>Ecdysozoa</taxon>
        <taxon>Nematoda</taxon>
        <taxon>Chromadorea</taxon>
        <taxon>Rhabditida</taxon>
        <taxon>Tylenchina</taxon>
        <taxon>Tylenchomorpha</taxon>
        <taxon>Sphaerularioidea</taxon>
        <taxon>Anguinidae</taxon>
        <taxon>Anguininae</taxon>
        <taxon>Ditylenchus</taxon>
    </lineage>
</organism>
<dbReference type="WBParaSite" id="jg10210">
    <property type="protein sequence ID" value="jg10210"/>
    <property type="gene ID" value="jg10210"/>
</dbReference>
<reference evidence="2" key="1">
    <citation type="submission" date="2022-11" db="UniProtKB">
        <authorList>
            <consortium name="WormBaseParasite"/>
        </authorList>
    </citation>
    <scope>IDENTIFICATION</scope>
</reference>
<proteinExistence type="predicted"/>
<name>A0A915CKV0_9BILA</name>
<protein>
    <submittedName>
        <fullName evidence="2">Uncharacterized protein</fullName>
    </submittedName>
</protein>